<dbReference type="Proteomes" id="UP001165060">
    <property type="component" value="Unassembled WGS sequence"/>
</dbReference>
<organism evidence="2 3">
    <name type="scientific">Tetraparma gracilis</name>
    <dbReference type="NCBI Taxonomy" id="2962635"/>
    <lineage>
        <taxon>Eukaryota</taxon>
        <taxon>Sar</taxon>
        <taxon>Stramenopiles</taxon>
        <taxon>Ochrophyta</taxon>
        <taxon>Bolidophyceae</taxon>
        <taxon>Parmales</taxon>
        <taxon>Triparmaceae</taxon>
        <taxon>Tetraparma</taxon>
    </lineage>
</organism>
<name>A0ABQ6N5Q7_9STRA</name>
<protein>
    <submittedName>
        <fullName evidence="2">Uncharacterized protein</fullName>
    </submittedName>
</protein>
<feature type="region of interest" description="Disordered" evidence="1">
    <location>
        <begin position="1"/>
        <end position="32"/>
    </location>
</feature>
<sequence length="89" mass="9505">MPKIQVGKISRRPHPADVASQLPPDLTPHPTIVNDEIMKASSDARMYSYWGQTAANSLGVSPNPIGNTTSMRSCQSQGADLGIGDPKNM</sequence>
<comment type="caution">
    <text evidence="2">The sequence shown here is derived from an EMBL/GenBank/DDBJ whole genome shotgun (WGS) entry which is preliminary data.</text>
</comment>
<evidence type="ECO:0000256" key="1">
    <source>
        <dbReference type="SAM" id="MobiDB-lite"/>
    </source>
</evidence>
<accession>A0ABQ6N5Q7</accession>
<reference evidence="2 3" key="1">
    <citation type="journal article" date="2023" name="Commun. Biol.">
        <title>Genome analysis of Parmales, the sister group of diatoms, reveals the evolutionary specialization of diatoms from phago-mixotrophs to photoautotrophs.</title>
        <authorList>
            <person name="Ban H."/>
            <person name="Sato S."/>
            <person name="Yoshikawa S."/>
            <person name="Yamada K."/>
            <person name="Nakamura Y."/>
            <person name="Ichinomiya M."/>
            <person name="Sato N."/>
            <person name="Blanc-Mathieu R."/>
            <person name="Endo H."/>
            <person name="Kuwata A."/>
            <person name="Ogata H."/>
        </authorList>
    </citation>
    <scope>NUCLEOTIDE SEQUENCE [LARGE SCALE GENOMIC DNA]</scope>
</reference>
<feature type="compositionally biased region" description="Polar residues" evidence="1">
    <location>
        <begin position="61"/>
        <end position="78"/>
    </location>
</feature>
<feature type="region of interest" description="Disordered" evidence="1">
    <location>
        <begin position="61"/>
        <end position="89"/>
    </location>
</feature>
<gene>
    <name evidence="2" type="ORF">TeGR_g4815</name>
</gene>
<keyword evidence="3" id="KW-1185">Reference proteome</keyword>
<proteinExistence type="predicted"/>
<evidence type="ECO:0000313" key="2">
    <source>
        <dbReference type="EMBL" id="GMI41616.1"/>
    </source>
</evidence>
<evidence type="ECO:0000313" key="3">
    <source>
        <dbReference type="Proteomes" id="UP001165060"/>
    </source>
</evidence>
<dbReference type="EMBL" id="BRYB01002230">
    <property type="protein sequence ID" value="GMI41616.1"/>
    <property type="molecule type" value="Genomic_DNA"/>
</dbReference>